<comment type="caution">
    <text evidence="3">The sequence shown here is derived from an EMBL/GenBank/DDBJ whole genome shotgun (WGS) entry which is preliminary data.</text>
</comment>
<name>A0A261Y0Q6_9FUNG</name>
<organism evidence="3 4">
    <name type="scientific">Bifiguratus adelaidae</name>
    <dbReference type="NCBI Taxonomy" id="1938954"/>
    <lineage>
        <taxon>Eukaryota</taxon>
        <taxon>Fungi</taxon>
        <taxon>Fungi incertae sedis</taxon>
        <taxon>Mucoromycota</taxon>
        <taxon>Mucoromycotina</taxon>
        <taxon>Endogonomycetes</taxon>
        <taxon>Endogonales</taxon>
        <taxon>Endogonales incertae sedis</taxon>
        <taxon>Bifiguratus</taxon>
    </lineage>
</organism>
<dbReference type="Proteomes" id="UP000242875">
    <property type="component" value="Unassembled WGS sequence"/>
</dbReference>
<dbReference type="GO" id="GO:0000136">
    <property type="term" value="C:mannan polymerase complex"/>
    <property type="evidence" value="ECO:0007669"/>
    <property type="project" value="TreeGrafter"/>
</dbReference>
<evidence type="ECO:0000313" key="4">
    <source>
        <dbReference type="Proteomes" id="UP000242875"/>
    </source>
</evidence>
<dbReference type="Gene3D" id="3.90.550.10">
    <property type="entry name" value="Spore Coat Polysaccharide Biosynthesis Protein SpsA, Chain A"/>
    <property type="match status" value="1"/>
</dbReference>
<dbReference type="InterPro" id="IPR052086">
    <property type="entry name" value="Mannan_Polymerase_Subunit"/>
</dbReference>
<keyword evidence="4" id="KW-1185">Reference proteome</keyword>
<gene>
    <name evidence="3" type="ORF">BZG36_02956</name>
</gene>
<dbReference type="GO" id="GO:0000032">
    <property type="term" value="P:cell wall mannoprotein biosynthetic process"/>
    <property type="evidence" value="ECO:0007669"/>
    <property type="project" value="TreeGrafter"/>
</dbReference>
<dbReference type="Pfam" id="PF03452">
    <property type="entry name" value="Anp1"/>
    <property type="match status" value="1"/>
</dbReference>
<dbReference type="SUPFAM" id="SSF53448">
    <property type="entry name" value="Nucleotide-diphospho-sugar transferases"/>
    <property type="match status" value="1"/>
</dbReference>
<dbReference type="GO" id="GO:0000009">
    <property type="term" value="F:alpha-1,6-mannosyltransferase activity"/>
    <property type="evidence" value="ECO:0007669"/>
    <property type="project" value="TreeGrafter"/>
</dbReference>
<evidence type="ECO:0000256" key="2">
    <source>
        <dbReference type="SAM" id="MobiDB-lite"/>
    </source>
</evidence>
<dbReference type="PANTHER" id="PTHR43083">
    <property type="entry name" value="MANNAN POLYMERASE II"/>
    <property type="match status" value="1"/>
</dbReference>
<accession>A0A261Y0Q6</accession>
<dbReference type="EMBL" id="MVBO01000049">
    <property type="protein sequence ID" value="OZJ04210.1"/>
    <property type="molecule type" value="Genomic_DNA"/>
</dbReference>
<evidence type="ECO:0000256" key="1">
    <source>
        <dbReference type="ARBA" id="ARBA00037964"/>
    </source>
</evidence>
<dbReference type="OrthoDB" id="2405412at2759"/>
<dbReference type="AlphaFoldDB" id="A0A261Y0Q6"/>
<dbReference type="PANTHER" id="PTHR43083:SF6">
    <property type="entry name" value="MANNAN POLYMERASE COMPLEXES SUBUNIT MNN9"/>
    <property type="match status" value="1"/>
</dbReference>
<evidence type="ECO:0000313" key="3">
    <source>
        <dbReference type="EMBL" id="OZJ04210.1"/>
    </source>
</evidence>
<sequence>MEMAGGQVTFMNLNRPDDGLEASTSRLETAPIVPTPPSEEEKSKVEAEFFGKPFKPEPLLILTPVKNAASHLEPYFRLIDSLEYPKNLISLAFLVSDTHDTTIEMLQDYADRQRHLPYKKRLSSVSIYEKDFKFILPEMDRHSYEIQPLRRSMMARARNYLLSLALRPHHVWTLWLDVDIVRTTPNILETLMRHDRDIIVPNCLVDIDAFWGYDKNNWLETTESLDFIRDLEQDFVLVEGYDEQPTYRLHLIDVATHHGPTYGIPLNGIGGTFTLVKSNVHRAGANFPSFTVDHAVETEGLARMALRMGFEVWGVPGVIVYHDIGSSGVEH</sequence>
<comment type="similarity">
    <text evidence="1">Belongs to the ANP1/MMN9/VAN1 family.</text>
</comment>
<reference evidence="3 4" key="1">
    <citation type="journal article" date="2017" name="Mycologia">
        <title>Bifiguratus adelaidae, gen. et sp. nov., a new member of Mucoromycotina in endophytic and soil-dwelling habitats.</title>
        <authorList>
            <person name="Torres-Cruz T.J."/>
            <person name="Billingsley Tobias T.L."/>
            <person name="Almatruk M."/>
            <person name="Hesse C."/>
            <person name="Kuske C.R."/>
            <person name="Desiro A."/>
            <person name="Benucci G.M."/>
            <person name="Bonito G."/>
            <person name="Stajich J.E."/>
            <person name="Dunlap C."/>
            <person name="Arnold A.E."/>
            <person name="Porras-Alfaro A."/>
        </authorList>
    </citation>
    <scope>NUCLEOTIDE SEQUENCE [LARGE SCALE GENOMIC DNA]</scope>
    <source>
        <strain evidence="3 4">AZ0501</strain>
    </source>
</reference>
<dbReference type="InterPro" id="IPR029044">
    <property type="entry name" value="Nucleotide-diphossugar_trans"/>
</dbReference>
<feature type="region of interest" description="Disordered" evidence="2">
    <location>
        <begin position="1"/>
        <end position="21"/>
    </location>
</feature>
<dbReference type="GO" id="GO:0006487">
    <property type="term" value="P:protein N-linked glycosylation"/>
    <property type="evidence" value="ECO:0007669"/>
    <property type="project" value="TreeGrafter"/>
</dbReference>
<proteinExistence type="inferred from homology"/>
<protein>
    <submittedName>
        <fullName evidence="3">Uncharacterized protein</fullName>
    </submittedName>
</protein>